<comment type="caution">
    <text evidence="8">The sequence shown here is derived from an EMBL/GenBank/DDBJ whole genome shotgun (WGS) entry which is preliminary data.</text>
</comment>
<feature type="domain" description="C2H2-type" evidence="7">
    <location>
        <begin position="221"/>
        <end position="249"/>
    </location>
</feature>
<dbReference type="PANTHER" id="PTHR46451">
    <property type="entry name" value="RAS-RESPONSIVE ELEMENT-BINDING PROTEIN 1"/>
    <property type="match status" value="1"/>
</dbReference>
<dbReference type="InterPro" id="IPR013087">
    <property type="entry name" value="Znf_C2H2_type"/>
</dbReference>
<feature type="domain" description="C2H2-type" evidence="7">
    <location>
        <begin position="650"/>
        <end position="678"/>
    </location>
</feature>
<feature type="region of interest" description="Disordered" evidence="6">
    <location>
        <begin position="491"/>
        <end position="534"/>
    </location>
</feature>
<feature type="domain" description="C2H2-type" evidence="7">
    <location>
        <begin position="129"/>
        <end position="156"/>
    </location>
</feature>
<dbReference type="SUPFAM" id="SSF57667">
    <property type="entry name" value="beta-beta-alpha zinc fingers"/>
    <property type="match status" value="3"/>
</dbReference>
<dbReference type="Gene3D" id="3.30.160.60">
    <property type="entry name" value="Classic Zinc Finger"/>
    <property type="match status" value="6"/>
</dbReference>
<proteinExistence type="predicted"/>
<feature type="domain" description="C2H2-type" evidence="7">
    <location>
        <begin position="622"/>
        <end position="649"/>
    </location>
</feature>
<evidence type="ECO:0000259" key="7">
    <source>
        <dbReference type="PROSITE" id="PS50157"/>
    </source>
</evidence>
<feature type="compositionally biased region" description="Pro residues" evidence="6">
    <location>
        <begin position="271"/>
        <end position="284"/>
    </location>
</feature>
<feature type="compositionally biased region" description="Low complexity" evidence="6">
    <location>
        <begin position="285"/>
        <end position="295"/>
    </location>
</feature>
<evidence type="ECO:0000256" key="6">
    <source>
        <dbReference type="SAM" id="MobiDB-lite"/>
    </source>
</evidence>
<feature type="domain" description="C2H2-type" evidence="7">
    <location>
        <begin position="471"/>
        <end position="499"/>
    </location>
</feature>
<evidence type="ECO:0000256" key="4">
    <source>
        <dbReference type="ARBA" id="ARBA00022833"/>
    </source>
</evidence>
<dbReference type="GO" id="GO:0001228">
    <property type="term" value="F:DNA-binding transcription activator activity, RNA polymerase II-specific"/>
    <property type="evidence" value="ECO:0007669"/>
    <property type="project" value="TreeGrafter"/>
</dbReference>
<dbReference type="GO" id="GO:0005634">
    <property type="term" value="C:nucleus"/>
    <property type="evidence" value="ECO:0007669"/>
    <property type="project" value="TreeGrafter"/>
</dbReference>
<feature type="compositionally biased region" description="Basic and acidic residues" evidence="6">
    <location>
        <begin position="579"/>
        <end position="591"/>
    </location>
</feature>
<evidence type="ECO:0000313" key="9">
    <source>
        <dbReference type="Proteomes" id="UP000440578"/>
    </source>
</evidence>
<feature type="compositionally biased region" description="Polar residues" evidence="6">
    <location>
        <begin position="438"/>
        <end position="448"/>
    </location>
</feature>
<accession>A0A6A4WDF0</accession>
<dbReference type="InterPro" id="IPR036236">
    <property type="entry name" value="Znf_C2H2_sf"/>
</dbReference>
<dbReference type="GO" id="GO:0008270">
    <property type="term" value="F:zinc ion binding"/>
    <property type="evidence" value="ECO:0007669"/>
    <property type="project" value="UniProtKB-KW"/>
</dbReference>
<dbReference type="PANTHER" id="PTHR46451:SF1">
    <property type="entry name" value="RAS-RESPONSIVE ELEMENT-BINDING PROTEIN 1"/>
    <property type="match status" value="1"/>
</dbReference>
<feature type="compositionally biased region" description="Polar residues" evidence="6">
    <location>
        <begin position="296"/>
        <end position="305"/>
    </location>
</feature>
<keyword evidence="2" id="KW-0677">Repeat</keyword>
<dbReference type="FunFam" id="3.30.160.60:FF:000100">
    <property type="entry name" value="Zinc finger 45-like"/>
    <property type="match status" value="2"/>
</dbReference>
<keyword evidence="1" id="KW-0479">Metal-binding</keyword>
<reference evidence="8 9" key="1">
    <citation type="submission" date="2019-07" db="EMBL/GenBank/DDBJ databases">
        <title>Draft genome assembly of a fouling barnacle, Amphibalanus amphitrite (Darwin, 1854): The first reference genome for Thecostraca.</title>
        <authorList>
            <person name="Kim W."/>
        </authorList>
    </citation>
    <scope>NUCLEOTIDE SEQUENCE [LARGE SCALE GENOMIC DNA]</scope>
    <source>
        <strain evidence="8">SNU_AA5</strain>
        <tissue evidence="8">Soma without cirri and trophi</tissue>
    </source>
</reference>
<organism evidence="8 9">
    <name type="scientific">Amphibalanus amphitrite</name>
    <name type="common">Striped barnacle</name>
    <name type="synonym">Balanus amphitrite</name>
    <dbReference type="NCBI Taxonomy" id="1232801"/>
    <lineage>
        <taxon>Eukaryota</taxon>
        <taxon>Metazoa</taxon>
        <taxon>Ecdysozoa</taxon>
        <taxon>Arthropoda</taxon>
        <taxon>Crustacea</taxon>
        <taxon>Multicrustacea</taxon>
        <taxon>Cirripedia</taxon>
        <taxon>Thoracica</taxon>
        <taxon>Thoracicalcarea</taxon>
        <taxon>Balanomorpha</taxon>
        <taxon>Balanoidea</taxon>
        <taxon>Balanidae</taxon>
        <taxon>Amphibalaninae</taxon>
        <taxon>Amphibalanus</taxon>
    </lineage>
</organism>
<evidence type="ECO:0000256" key="5">
    <source>
        <dbReference type="PROSITE-ProRule" id="PRU00042"/>
    </source>
</evidence>
<evidence type="ECO:0000256" key="1">
    <source>
        <dbReference type="ARBA" id="ARBA00022723"/>
    </source>
</evidence>
<evidence type="ECO:0000256" key="3">
    <source>
        <dbReference type="ARBA" id="ARBA00022771"/>
    </source>
</evidence>
<dbReference type="EMBL" id="VIIS01001115">
    <property type="protein sequence ID" value="KAF0301824.1"/>
    <property type="molecule type" value="Genomic_DNA"/>
</dbReference>
<feature type="region of interest" description="Disordered" evidence="6">
    <location>
        <begin position="261"/>
        <end position="344"/>
    </location>
</feature>
<evidence type="ECO:0000256" key="2">
    <source>
        <dbReference type="ARBA" id="ARBA00022737"/>
    </source>
</evidence>
<feature type="compositionally biased region" description="Low complexity" evidence="6">
    <location>
        <begin position="890"/>
        <end position="900"/>
    </location>
</feature>
<feature type="compositionally biased region" description="Acidic residues" evidence="6">
    <location>
        <begin position="426"/>
        <end position="436"/>
    </location>
</feature>
<protein>
    <submittedName>
        <fullName evidence="8">Ras-responsive element-binding protein 1</fullName>
    </submittedName>
</protein>
<feature type="region of interest" description="Disordered" evidence="6">
    <location>
        <begin position="419"/>
        <end position="466"/>
    </location>
</feature>
<feature type="compositionally biased region" description="Basic and acidic residues" evidence="6">
    <location>
        <begin position="491"/>
        <end position="502"/>
    </location>
</feature>
<keyword evidence="9" id="KW-1185">Reference proteome</keyword>
<dbReference type="GO" id="GO:0000978">
    <property type="term" value="F:RNA polymerase II cis-regulatory region sequence-specific DNA binding"/>
    <property type="evidence" value="ECO:0007669"/>
    <property type="project" value="TreeGrafter"/>
</dbReference>
<feature type="region of interest" description="Disordered" evidence="6">
    <location>
        <begin position="578"/>
        <end position="614"/>
    </location>
</feature>
<dbReference type="PROSITE" id="PS50157">
    <property type="entry name" value="ZINC_FINGER_C2H2_2"/>
    <property type="match status" value="7"/>
</dbReference>
<evidence type="ECO:0000313" key="8">
    <source>
        <dbReference type="EMBL" id="KAF0301824.1"/>
    </source>
</evidence>
<name>A0A6A4WDF0_AMPAM</name>
<dbReference type="InterPro" id="IPR052795">
    <property type="entry name" value="RREB1"/>
</dbReference>
<keyword evidence="4" id="KW-0862">Zinc</keyword>
<dbReference type="AlphaFoldDB" id="A0A6A4WDF0"/>
<feature type="domain" description="C2H2-type" evidence="7">
    <location>
        <begin position="157"/>
        <end position="185"/>
    </location>
</feature>
<keyword evidence="3 5" id="KW-0863">Zinc-finger</keyword>
<gene>
    <name evidence="8" type="primary">Rreb1_3</name>
    <name evidence="8" type="ORF">FJT64_003021</name>
</gene>
<dbReference type="PROSITE" id="PS00028">
    <property type="entry name" value="ZINC_FINGER_C2H2_1"/>
    <property type="match status" value="9"/>
</dbReference>
<dbReference type="OrthoDB" id="6077919at2759"/>
<dbReference type="Proteomes" id="UP000440578">
    <property type="component" value="Unassembled WGS sequence"/>
</dbReference>
<feature type="region of interest" description="Disordered" evidence="6">
    <location>
        <begin position="1"/>
        <end position="73"/>
    </location>
</feature>
<dbReference type="SMART" id="SM00355">
    <property type="entry name" value="ZnF_C2H2"/>
    <property type="match status" value="10"/>
</dbReference>
<feature type="compositionally biased region" description="Low complexity" evidence="6">
    <location>
        <begin position="513"/>
        <end position="534"/>
    </location>
</feature>
<feature type="compositionally biased region" description="Low complexity" evidence="6">
    <location>
        <begin position="845"/>
        <end position="858"/>
    </location>
</feature>
<sequence length="900" mass="98651">MSERELGSPSPDGSVGHRREVNDVLSEPLRGIRYPNGMVVPQPLPPPRRSSPTRADRASVSPPVKQSSPRVRTAEEYVTLDDDEDPMADAIRLMKAKGEFPCRLCNQIFRNLRGMKGHVRDHFEKKPPYHCNVCTLFYPDKAALGRHMKIHTGERPYECRRCNFAFTTKANCERHMKNRHKLTREELADNMNVLPSDTRPKTRSTLPPMQRAILPLGTDLTVCTVCDASFGEYTPAVQHVKKFHPTKDPALVLNARGAVRSAVPSPGEPTQRPPLPLSLPPLLPLPVSLPERPLSTQSRSSTPHSVQRPVDSPAAAAEDDDSAPLDLSRKSERPQAAPELPQLSPAEEAFRSAALMQMPYCMPFPMPFFMPSMQMMNRQMEEMLAQTRNAGLSSGGGILTAAQMQAALQSAFGVGALGQVPPAPAAEEDRDTEDENALNLTGTSSAPSTPGALDDPRKKQKQRRYRTVRPYQCVHCDARFTLSTNMDRHVKNTHPDKWEPKARGVRRSATAVSPMASPAEPPSASEPGPSGGAAATVVCVESDDDGGLVIDEPSRDETDLASVDRLVVSAQAQTCQQYFRRDEERTSEVGSERGASASPVGDEDSDRAEKRRSAYSNAPNKIPCRFCDRVFPWSSSLKRHELTHSGEKPYSCPHCPVHFTTKSNCDRHLVRKHSGGSSGDDSTSTQRPVERPFKCTLCPSSTFSTQENLSRHHAEKHVPGAAGPSTHQFWCHVCDRRFFDLERARDHLEAEHEQSWAQLERSNSRWVSQIAEEDQGQDQIFCLVCLHGFGDTGELRQHLVSEHQSEGAGDAEGPHAADLGSTSPPPPARAQCPGRKRPTLEDISARLLAGSRLRAAGSPPAEEVSNGKEMPDAVMETDDCGRSAEGDGEGASAAAQECEA</sequence>
<feature type="region of interest" description="Disordered" evidence="6">
    <location>
        <begin position="802"/>
        <end position="900"/>
    </location>
</feature>
<feature type="domain" description="C2H2-type" evidence="7">
    <location>
        <begin position="100"/>
        <end position="127"/>
    </location>
</feature>